<dbReference type="EMBL" id="AMVG01000535">
    <property type="protein sequence ID" value="EKJ36762.1"/>
    <property type="molecule type" value="Genomic_DNA"/>
</dbReference>
<dbReference type="Proteomes" id="UP000006789">
    <property type="component" value="Unassembled WGS sequence"/>
</dbReference>
<proteinExistence type="predicted"/>
<feature type="non-terminal residue" evidence="2">
    <location>
        <position position="132"/>
    </location>
</feature>
<comment type="caution">
    <text evidence="2">The sequence shown here is derived from an EMBL/GenBank/DDBJ whole genome shotgun (WGS) entry which is preliminary data.</text>
</comment>
<dbReference type="InterPro" id="IPR001959">
    <property type="entry name" value="Transposase"/>
</dbReference>
<gene>
    <name evidence="2" type="ORF">ECEC1870_5506</name>
</gene>
<evidence type="ECO:0000259" key="1">
    <source>
        <dbReference type="Pfam" id="PF01385"/>
    </source>
</evidence>
<sequence>MRYRNSRQVTGVVKNVTASQSCGKWYISIQTENEVSTPVHPSALMVGLDAGVAKLATLSDGTVFGPVNSFQKNQKTLARLQRQLSRKVKFSNNWQKQKRKIQRLHSCIANIRRDYLHKVTTTVSKNHAMIVI</sequence>
<reference evidence="2 3" key="1">
    <citation type="submission" date="2012-06" db="EMBL/GenBank/DDBJ databases">
        <title>Genomic anatomy of Escherichia coli O157:H7 outbreaks.</title>
        <authorList>
            <person name="Eppinger M."/>
            <person name="Daugherty S."/>
            <person name="Agrawal S."/>
            <person name="Galens K."/>
            <person name="Tallon L."/>
            <person name="Shefchek K."/>
            <person name="Parankush S."/>
            <person name="Cebula T.A."/>
            <person name="Feng P."/>
            <person name="Soderlund R."/>
            <person name="Mammel M.K."/>
            <person name="DebRoy C."/>
            <person name="Dudley E.G."/>
            <person name="Tarr P.I."/>
            <person name="Fraser-Liggett C."/>
            <person name="Ravel J."/>
        </authorList>
    </citation>
    <scope>NUCLEOTIDE SEQUENCE [LARGE SCALE GENOMIC DNA]</scope>
    <source>
        <strain evidence="2 3">EC1870</strain>
    </source>
</reference>
<accession>A0AAV3H0V7</accession>
<dbReference type="AlphaFoldDB" id="A0AAV3H0V7"/>
<organism evidence="2 3">
    <name type="scientific">Escherichia coli EC1870</name>
    <dbReference type="NCBI Taxonomy" id="1005554"/>
    <lineage>
        <taxon>Bacteria</taxon>
        <taxon>Pseudomonadati</taxon>
        <taxon>Pseudomonadota</taxon>
        <taxon>Gammaproteobacteria</taxon>
        <taxon>Enterobacterales</taxon>
        <taxon>Enterobacteriaceae</taxon>
        <taxon>Escherichia</taxon>
    </lineage>
</organism>
<dbReference type="NCBIfam" id="NF040570">
    <property type="entry name" value="guided_TnpB"/>
    <property type="match status" value="1"/>
</dbReference>
<evidence type="ECO:0000313" key="2">
    <source>
        <dbReference type="EMBL" id="EKJ36762.1"/>
    </source>
</evidence>
<protein>
    <submittedName>
        <fullName evidence="2">Virulence protein</fullName>
    </submittedName>
</protein>
<feature type="domain" description="Probable transposase IS891/IS1136/IS1341" evidence="1">
    <location>
        <begin position="28"/>
        <end position="132"/>
    </location>
</feature>
<evidence type="ECO:0000313" key="3">
    <source>
        <dbReference type="Proteomes" id="UP000006789"/>
    </source>
</evidence>
<dbReference type="Pfam" id="PF01385">
    <property type="entry name" value="OrfB_IS605"/>
    <property type="match status" value="1"/>
</dbReference>
<name>A0AAV3H0V7_ECOLX</name>